<dbReference type="Proteomes" id="UP000262072">
    <property type="component" value="Unassembled WGS sequence"/>
</dbReference>
<evidence type="ECO:0000313" key="2">
    <source>
        <dbReference type="Proteomes" id="UP000262072"/>
    </source>
</evidence>
<gene>
    <name evidence="1" type="ORF">TART1_0663</name>
</gene>
<reference evidence="2" key="1">
    <citation type="submission" date="2018-05" db="EMBL/GenBank/DDBJ databases">
        <authorList>
            <person name="Strepis N."/>
        </authorList>
    </citation>
    <scope>NUCLEOTIDE SEQUENCE [LARGE SCALE GENOMIC DNA]</scope>
</reference>
<sequence length="56" mass="6199">MKKIIVLSLAIAVLVTNTFILKDLATDDNLSNTDIQVEQVAKAPAKYSTNMLWFMG</sequence>
<dbReference type="RefSeq" id="WP_160116942.1">
    <property type="nucleotide sequence ID" value="NZ_UNRR01000009.1"/>
</dbReference>
<dbReference type="AlphaFoldDB" id="A0A383TBZ9"/>
<protein>
    <submittedName>
        <fullName evidence="1">Uncharacterized protein</fullName>
    </submittedName>
</protein>
<organism evidence="1 2">
    <name type="scientific">Trichococcus shcherbakoviae</name>
    <dbReference type="NCBI Taxonomy" id="2094020"/>
    <lineage>
        <taxon>Bacteria</taxon>
        <taxon>Bacillati</taxon>
        <taxon>Bacillota</taxon>
        <taxon>Bacilli</taxon>
        <taxon>Lactobacillales</taxon>
        <taxon>Carnobacteriaceae</taxon>
        <taxon>Trichococcus</taxon>
    </lineage>
</organism>
<proteinExistence type="predicted"/>
<name>A0A383TBZ9_9LACT</name>
<accession>A0A383TBZ9</accession>
<dbReference type="EMBL" id="UNRR01000009">
    <property type="protein sequence ID" value="SYZ77892.1"/>
    <property type="molecule type" value="Genomic_DNA"/>
</dbReference>
<dbReference type="OrthoDB" id="2168261at2"/>
<evidence type="ECO:0000313" key="1">
    <source>
        <dbReference type="EMBL" id="SYZ77892.1"/>
    </source>
</evidence>